<evidence type="ECO:0000256" key="2">
    <source>
        <dbReference type="ARBA" id="ARBA00022771"/>
    </source>
</evidence>
<feature type="domain" description="PHD-type" evidence="6">
    <location>
        <begin position="344"/>
        <end position="394"/>
    </location>
</feature>
<sequence>MSSGISCLESAEKKKLVQTLPTPVVKEPPPNPGSTLDQLDLSSDSDSEIIPPAPKPIIAPVQMTTPKVTIPIPKQKTKELKQKEQPKFEPKKTEESEKDRKIEKIKEKSDKVKVAKPDKTPKSEKPPKLEKTPKIEKTPKSEPKEPKPAMEEKPLMVKLKLNGSSIGLKRKKEDKEDRDAKKPKLKKDKDKRHDKIVTPKIKPPPSVVHEKIKKEKAKEKKKDKEREEKSGLVIKLVKNSAQWSAVSISFKETYPAAPRKPEVKEQKTPKTEKVKASKEPKSEKSKQKQKRKSEESKATTITVQTVTKQDVTATIPPNPPAPTGVYAVTDADGKQYYTSFEEKDWRCPTCGKLDDGSPMIGCDGDCGDWYHNTCVGIKGPVPEGDWYCPKCTRKNKSKKKKRK</sequence>
<dbReference type="PANTHER" id="PTHR46452:SF1">
    <property type="entry name" value="TRANSCRIPTION INITIATION FACTOR TFIID SUBUNIT 3"/>
    <property type="match status" value="1"/>
</dbReference>
<dbReference type="InterPro" id="IPR011011">
    <property type="entry name" value="Znf_FYVE_PHD"/>
</dbReference>
<dbReference type="GO" id="GO:0002039">
    <property type="term" value="F:p53 binding"/>
    <property type="evidence" value="ECO:0007669"/>
    <property type="project" value="TreeGrafter"/>
</dbReference>
<evidence type="ECO:0000256" key="4">
    <source>
        <dbReference type="PROSITE-ProRule" id="PRU00146"/>
    </source>
</evidence>
<evidence type="ECO:0000256" key="3">
    <source>
        <dbReference type="ARBA" id="ARBA00022833"/>
    </source>
</evidence>
<dbReference type="InParanoid" id="E4WQW7"/>
<feature type="compositionally biased region" description="Basic and acidic residues" evidence="5">
    <location>
        <begin position="171"/>
        <end position="197"/>
    </location>
</feature>
<dbReference type="PROSITE" id="PS50016">
    <property type="entry name" value="ZF_PHD_2"/>
    <property type="match status" value="1"/>
</dbReference>
<feature type="region of interest" description="Disordered" evidence="5">
    <location>
        <begin position="1"/>
        <end position="235"/>
    </location>
</feature>
<dbReference type="PANTHER" id="PTHR46452">
    <property type="entry name" value="TRANSCRIPTION INITIATION FACTOR TFIID SUBUNIT 3"/>
    <property type="match status" value="1"/>
</dbReference>
<reference evidence="7" key="1">
    <citation type="journal article" date="2010" name="Science">
        <title>Plasticity of animal genome architecture unmasked by rapid evolution of a pelagic tunicate.</title>
        <authorList>
            <person name="Denoeud F."/>
            <person name="Henriet S."/>
            <person name="Mungpakdee S."/>
            <person name="Aury J.M."/>
            <person name="Da Silva C."/>
            <person name="Brinkmann H."/>
            <person name="Mikhaleva J."/>
            <person name="Olsen L.C."/>
            <person name="Jubin C."/>
            <person name="Canestro C."/>
            <person name="Bouquet J.M."/>
            <person name="Danks G."/>
            <person name="Poulain J."/>
            <person name="Campsteijn C."/>
            <person name="Adamski M."/>
            <person name="Cross I."/>
            <person name="Yadetie F."/>
            <person name="Muffato M."/>
            <person name="Louis A."/>
            <person name="Butcher S."/>
            <person name="Tsagkogeorga G."/>
            <person name="Konrad A."/>
            <person name="Singh S."/>
            <person name="Jensen M.F."/>
            <person name="Cong E.H."/>
            <person name="Eikeseth-Otteraa H."/>
            <person name="Noel B."/>
            <person name="Anthouard V."/>
            <person name="Porcel B.M."/>
            <person name="Kachouri-Lafond R."/>
            <person name="Nishino A."/>
            <person name="Ugolini M."/>
            <person name="Chourrout P."/>
            <person name="Nishida H."/>
            <person name="Aasland R."/>
            <person name="Huzurbazar S."/>
            <person name="Westhof E."/>
            <person name="Delsuc F."/>
            <person name="Lehrach H."/>
            <person name="Reinhardt R."/>
            <person name="Weissenbach J."/>
            <person name="Roy S.W."/>
            <person name="Artiguenave F."/>
            <person name="Postlethwait J.H."/>
            <person name="Manak J.R."/>
            <person name="Thompson E.M."/>
            <person name="Jaillon O."/>
            <person name="Du Pasquier L."/>
            <person name="Boudinot P."/>
            <person name="Liberles D.A."/>
            <person name="Volff J.N."/>
            <person name="Philippe H."/>
            <person name="Lenhard B."/>
            <person name="Roest Crollius H."/>
            <person name="Wincker P."/>
            <person name="Chourrout D."/>
        </authorList>
    </citation>
    <scope>NUCLEOTIDE SEQUENCE [LARGE SCALE GENOMIC DNA]</scope>
</reference>
<dbReference type="GO" id="GO:0045944">
    <property type="term" value="P:positive regulation of transcription by RNA polymerase II"/>
    <property type="evidence" value="ECO:0007669"/>
    <property type="project" value="TreeGrafter"/>
</dbReference>
<evidence type="ECO:0000313" key="7">
    <source>
        <dbReference type="EMBL" id="CBY20200.1"/>
    </source>
</evidence>
<dbReference type="EMBL" id="FN653015">
    <property type="protein sequence ID" value="CBY20200.1"/>
    <property type="molecule type" value="Genomic_DNA"/>
</dbReference>
<dbReference type="InterPro" id="IPR013083">
    <property type="entry name" value="Znf_RING/FYVE/PHD"/>
</dbReference>
<feature type="region of interest" description="Disordered" evidence="5">
    <location>
        <begin position="247"/>
        <end position="301"/>
    </location>
</feature>
<dbReference type="Gene3D" id="3.30.40.10">
    <property type="entry name" value="Zinc/RING finger domain, C3HC4 (zinc finger)"/>
    <property type="match status" value="1"/>
</dbReference>
<evidence type="ECO:0000256" key="1">
    <source>
        <dbReference type="ARBA" id="ARBA00022723"/>
    </source>
</evidence>
<evidence type="ECO:0000313" key="8">
    <source>
        <dbReference type="Proteomes" id="UP000001307"/>
    </source>
</evidence>
<gene>
    <name evidence="7" type="ORF">GSOID_T00000185001</name>
</gene>
<organism evidence="7">
    <name type="scientific">Oikopleura dioica</name>
    <name type="common">Tunicate</name>
    <dbReference type="NCBI Taxonomy" id="34765"/>
    <lineage>
        <taxon>Eukaryota</taxon>
        <taxon>Metazoa</taxon>
        <taxon>Chordata</taxon>
        <taxon>Tunicata</taxon>
        <taxon>Appendicularia</taxon>
        <taxon>Copelata</taxon>
        <taxon>Oikopleuridae</taxon>
        <taxon>Oikopleura</taxon>
    </lineage>
</organism>
<dbReference type="SMART" id="SM00249">
    <property type="entry name" value="PHD"/>
    <property type="match status" value="1"/>
</dbReference>
<feature type="compositionally biased region" description="Basic and acidic residues" evidence="5">
    <location>
        <begin position="208"/>
        <end position="230"/>
    </location>
</feature>
<keyword evidence="1" id="KW-0479">Metal-binding</keyword>
<dbReference type="SUPFAM" id="SSF57903">
    <property type="entry name" value="FYVE/PHD zinc finger"/>
    <property type="match status" value="1"/>
</dbReference>
<proteinExistence type="predicted"/>
<dbReference type="GO" id="GO:0005669">
    <property type="term" value="C:transcription factor TFIID complex"/>
    <property type="evidence" value="ECO:0007669"/>
    <property type="project" value="TreeGrafter"/>
</dbReference>
<keyword evidence="8" id="KW-1185">Reference proteome</keyword>
<dbReference type="InterPro" id="IPR019786">
    <property type="entry name" value="Zinc_finger_PHD-type_CS"/>
</dbReference>
<dbReference type="AlphaFoldDB" id="E4WQW7"/>
<evidence type="ECO:0000256" key="5">
    <source>
        <dbReference type="SAM" id="MobiDB-lite"/>
    </source>
</evidence>
<keyword evidence="3" id="KW-0862">Zinc</keyword>
<dbReference type="Pfam" id="PF00628">
    <property type="entry name" value="PHD"/>
    <property type="match status" value="1"/>
</dbReference>
<evidence type="ECO:0000259" key="6">
    <source>
        <dbReference type="PROSITE" id="PS50016"/>
    </source>
</evidence>
<dbReference type="PROSITE" id="PS01359">
    <property type="entry name" value="ZF_PHD_1"/>
    <property type="match status" value="1"/>
</dbReference>
<feature type="compositionally biased region" description="Basic and acidic residues" evidence="5">
    <location>
        <begin position="259"/>
        <end position="297"/>
    </location>
</feature>
<accession>E4WQW7</accession>
<keyword evidence="2 4" id="KW-0863">Zinc-finger</keyword>
<feature type="compositionally biased region" description="Basic and acidic residues" evidence="5">
    <location>
        <begin position="76"/>
        <end position="155"/>
    </location>
</feature>
<dbReference type="Proteomes" id="UP000001307">
    <property type="component" value="Unassembled WGS sequence"/>
</dbReference>
<dbReference type="InterPro" id="IPR001965">
    <property type="entry name" value="Znf_PHD"/>
</dbReference>
<name>E4WQW7_OIKDI</name>
<dbReference type="OrthoDB" id="436852at2759"/>
<dbReference type="GO" id="GO:0008270">
    <property type="term" value="F:zinc ion binding"/>
    <property type="evidence" value="ECO:0007669"/>
    <property type="project" value="UniProtKB-KW"/>
</dbReference>
<dbReference type="InterPro" id="IPR019787">
    <property type="entry name" value="Znf_PHD-finger"/>
</dbReference>
<protein>
    <recommendedName>
        <fullName evidence="6">PHD-type domain-containing protein</fullName>
    </recommendedName>
</protein>
<dbReference type="CDD" id="cd15522">
    <property type="entry name" value="PHD_TAF3"/>
    <property type="match status" value="1"/>
</dbReference>